<gene>
    <name evidence="2" type="ORF">ACFQ4B_05225</name>
</gene>
<dbReference type="Proteomes" id="UP001597180">
    <property type="component" value="Unassembled WGS sequence"/>
</dbReference>
<name>A0ABW3UGS7_9BACL</name>
<evidence type="ECO:0000313" key="2">
    <source>
        <dbReference type="EMBL" id="MFD1219509.1"/>
    </source>
</evidence>
<organism evidence="2 3">
    <name type="scientific">Paenibacillus vulneris</name>
    <dbReference type="NCBI Taxonomy" id="1133364"/>
    <lineage>
        <taxon>Bacteria</taxon>
        <taxon>Bacillati</taxon>
        <taxon>Bacillota</taxon>
        <taxon>Bacilli</taxon>
        <taxon>Bacillales</taxon>
        <taxon>Paenibacillaceae</taxon>
        <taxon>Paenibacillus</taxon>
    </lineage>
</organism>
<accession>A0ABW3UGS7</accession>
<proteinExistence type="predicted"/>
<comment type="caution">
    <text evidence="2">The sequence shown here is derived from an EMBL/GenBank/DDBJ whole genome shotgun (WGS) entry which is preliminary data.</text>
</comment>
<evidence type="ECO:0000256" key="1">
    <source>
        <dbReference type="SAM" id="Coils"/>
    </source>
</evidence>
<feature type="coiled-coil region" evidence="1">
    <location>
        <begin position="88"/>
        <end position="115"/>
    </location>
</feature>
<reference evidence="3" key="1">
    <citation type="journal article" date="2019" name="Int. J. Syst. Evol. Microbiol.">
        <title>The Global Catalogue of Microorganisms (GCM) 10K type strain sequencing project: providing services to taxonomists for standard genome sequencing and annotation.</title>
        <authorList>
            <consortium name="The Broad Institute Genomics Platform"/>
            <consortium name="The Broad Institute Genome Sequencing Center for Infectious Disease"/>
            <person name="Wu L."/>
            <person name="Ma J."/>
        </authorList>
    </citation>
    <scope>NUCLEOTIDE SEQUENCE [LARGE SCALE GENOMIC DNA]</scope>
    <source>
        <strain evidence="3">CCUG 53270</strain>
    </source>
</reference>
<sequence length="807" mass="94083">MYYGDKMEAKINIMEELVNRGWIVYGFTPDQSDSMTDYYSPAHWNGIAEKNGFVLVIDQHGTYYSGYEVKEYNCNNKAHIAYKRIKKLEAMMNDAASTENEKESCKALIQKEKEKAEVKPEYIVTETYPTFTNGNPKGSSWHIEKDGQILAKGNGVFACYVANDHMEPYKSERINKVNSFVNRIEKVLKDSDALQVEVIKVPVTVTKIVEKEIQTLIDTDIKDGLMFIMKVNYTNGIHKGTKYAFTYKDEQFNKYHMFSKLGKRGKASKSMNKSWPLSVDKLNQMLEKGHIAIIEMIEVTEYQEKTVFKKTKRQQKMSDAVQLETLEEIPKDKKNEEHEEINTYKTTDELATSKQLWALHCATKLDTRGANISKTKASELISKSKNGQCIINELKQILGQMAEPENIKETNTQENEDIYNTDCLADVLTDYILANERPMSDEQKTACKAHMVEYMSRHDMEFTEAMKSYMAREYIFMLSIFEFEQKNNSYETTISSEEKSNVIYHDFGKIDQELTAEETAQEEETQTSMFDDILSKFDNVEVTLEKKIPSEDLEFCKTEQKLYNVAIGVFIDIANEINIVSGLNVLTGEWHKDKSSNTYLDSYRLREIKVIAMSIKECFIDKIVCYFTEKYNVTIKKERLLKNYDYDITYTNIIDDIMLQLEGFSFAEKAVKELLDKTKNTYYYNEYKKQSNMDIKNNKIVIDGSYVYKDTIWNQYRLRGDFNEIFTALYLFDNGSIPREETELHSRYCGYQNERNDRNYEKYQPVSLSKVESIKFYKNGKLEIEFKSNQMATKFAYEYLGYRKVSA</sequence>
<keyword evidence="3" id="KW-1185">Reference proteome</keyword>
<dbReference type="RefSeq" id="WP_345595123.1">
    <property type="nucleotide sequence ID" value="NZ_BAABJG010000055.1"/>
</dbReference>
<keyword evidence="1" id="KW-0175">Coiled coil</keyword>
<dbReference type="EMBL" id="JBHTLU010000012">
    <property type="protein sequence ID" value="MFD1219509.1"/>
    <property type="molecule type" value="Genomic_DNA"/>
</dbReference>
<protein>
    <submittedName>
        <fullName evidence="2">Uncharacterized protein</fullName>
    </submittedName>
</protein>
<evidence type="ECO:0000313" key="3">
    <source>
        <dbReference type="Proteomes" id="UP001597180"/>
    </source>
</evidence>